<dbReference type="eggNOG" id="KOG4151">
    <property type="taxonomic scope" value="Eukaryota"/>
</dbReference>
<dbReference type="InterPro" id="IPR016024">
    <property type="entry name" value="ARM-type_fold"/>
</dbReference>
<dbReference type="PANTHER" id="PTHR45994">
    <property type="entry name" value="FI21225P1"/>
    <property type="match status" value="1"/>
</dbReference>
<dbReference type="AlphaFoldDB" id="H8WXG6"/>
<evidence type="ECO:0000256" key="1">
    <source>
        <dbReference type="ARBA" id="ARBA00004496"/>
    </source>
</evidence>
<dbReference type="EMBL" id="HE681719">
    <property type="protein sequence ID" value="CCG21472.1"/>
    <property type="molecule type" value="Genomic_DNA"/>
</dbReference>
<dbReference type="RefSeq" id="XP_003866910.1">
    <property type="nucleotide sequence ID" value="XM_003866862.1"/>
</dbReference>
<dbReference type="GO" id="GO:0005737">
    <property type="term" value="C:cytoplasm"/>
    <property type="evidence" value="ECO:0007669"/>
    <property type="project" value="UniProtKB-SubCell"/>
</dbReference>
<dbReference type="Pfam" id="PF11701">
    <property type="entry name" value="UNC45-central"/>
    <property type="match status" value="1"/>
</dbReference>
<dbReference type="GO" id="GO:0051879">
    <property type="term" value="F:Hsp90 protein binding"/>
    <property type="evidence" value="ECO:0007669"/>
    <property type="project" value="TreeGrafter"/>
</dbReference>
<dbReference type="InterPro" id="IPR024660">
    <property type="entry name" value="UCS_central_dom"/>
</dbReference>
<keyword evidence="5" id="KW-1185">Reference proteome</keyword>
<evidence type="ECO:0000259" key="3">
    <source>
        <dbReference type="Pfam" id="PF11701"/>
    </source>
</evidence>
<dbReference type="PANTHER" id="PTHR45994:SF1">
    <property type="entry name" value="FI21225P1"/>
    <property type="match status" value="1"/>
</dbReference>
<reference evidence="4 5" key="1">
    <citation type="journal article" date="2012" name="PLoS ONE">
        <title>Sequence and analysis of the genome of the pathogenic yeast Candida orthopsilosis.</title>
        <authorList>
            <person name="Riccombeni A."/>
            <person name="Vidanes G."/>
            <person name="Proux-Wera E."/>
            <person name="Wolfe K.H."/>
            <person name="Butler G."/>
        </authorList>
    </citation>
    <scope>NUCLEOTIDE SEQUENCE [LARGE SCALE GENOMIC DNA]</scope>
    <source>
        <strain evidence="4 5">Co 90-125</strain>
    </source>
</reference>
<evidence type="ECO:0000256" key="2">
    <source>
        <dbReference type="ARBA" id="ARBA00022490"/>
    </source>
</evidence>
<dbReference type="OrthoDB" id="5574718at2759"/>
<dbReference type="Gene3D" id="1.25.10.10">
    <property type="entry name" value="Leucine-rich Repeat Variant"/>
    <property type="match status" value="1"/>
</dbReference>
<dbReference type="Proteomes" id="UP000005018">
    <property type="component" value="Chromosome 1"/>
</dbReference>
<organism evidence="4 5">
    <name type="scientific">Candida orthopsilosis (strain 90-125)</name>
    <name type="common">Yeast</name>
    <dbReference type="NCBI Taxonomy" id="1136231"/>
    <lineage>
        <taxon>Eukaryota</taxon>
        <taxon>Fungi</taxon>
        <taxon>Dikarya</taxon>
        <taxon>Ascomycota</taxon>
        <taxon>Saccharomycotina</taxon>
        <taxon>Pichiomycetes</taxon>
        <taxon>Debaryomycetaceae</taxon>
        <taxon>Candida/Lodderomyces clade</taxon>
        <taxon>Candida</taxon>
    </lineage>
</organism>
<evidence type="ECO:0000313" key="4">
    <source>
        <dbReference type="EMBL" id="CCG21472.1"/>
    </source>
</evidence>
<dbReference type="GeneID" id="14537432"/>
<name>H8WXG6_CANO9</name>
<evidence type="ECO:0000313" key="5">
    <source>
        <dbReference type="Proteomes" id="UP000005018"/>
    </source>
</evidence>
<dbReference type="InterPro" id="IPR011989">
    <property type="entry name" value="ARM-like"/>
</dbReference>
<dbReference type="HOGENOM" id="CLU_357916_0_0_1"/>
<dbReference type="KEGG" id="cot:CORT_0A10870"/>
<protein>
    <submittedName>
        <fullName evidence="4">She4 protein</fullName>
    </submittedName>
</protein>
<feature type="domain" description="UNC-45/Cro1/She4 central" evidence="3">
    <location>
        <begin position="132"/>
        <end position="283"/>
    </location>
</feature>
<sequence length="757" mass="85753">MSELNLINELKNLRLSDSGIDGINSENLDTDQKTRLRNRLKDANTSDNDFRALSQQLIDNPTQVLLFLKILDDHSGSILAKLIKYSHVSYDSHVLGMLSAIRSILIKSSNVREYYLKVYISLISQFRVTNIQHLNLFLTFVGENKDVNNAVLIILVHDLELNKKESVVTINEYLQLQMDEKFLDDEALKNFISTLGICFPILPDCCSKIYTNSATKQHILDSFSNHGKDLTSTIVILRCVAASSISETCRTFTIQEYYSHLIDYLRSQNVRIRILAVLSVVKLWTFIQAEQKSKIHITDLAKDLLLYITEGDDFEYIEYSLEGLVYLSLFWKVRDLIRMDVSLIEKLIQILHINATEKTINTSVQYGVLAILSNITKLKQPEADTTRRKLKDVSVPQMDSGSNEEKQENIKLFNKQLVEQYKIVSKLSAIKTYQLSSGNNFNEIISIIYHISTDQSKSIRVELVKQGSLVLVMNFLVNNSNIEKLENRVVAIPAQKGEMILKQRFKALRSLARLLICVNPQVSFQKYDVKSAIPFLVELLGPITSEPINPNQLYLQEMTTLDVYESLLALTNVAAGENSDTRKLLVSQIIPYIDELIVSKDHIQIASFELLNNLISEPLLLAKFFNIEQNTNKQRLHIVVKLLNSDKVKLQVVIAGFLVNATNFDVIADVVVESKTLFDKLFETIISIMSDQIKESSLVDPISFLLVNLVYALANKDEALLNGIKSDRLKSACVNVSNNGTTDSKEAITSVRSLLNF</sequence>
<proteinExistence type="predicted"/>
<keyword evidence="2" id="KW-0963">Cytoplasm</keyword>
<dbReference type="SUPFAM" id="SSF48371">
    <property type="entry name" value="ARM repeat"/>
    <property type="match status" value="1"/>
</dbReference>
<accession>H8WXG6</accession>
<gene>
    <name evidence="4" type="ORF">CORT_0A10870</name>
</gene>
<comment type="subcellular location">
    <subcellularLocation>
        <location evidence="1">Cytoplasm</location>
    </subcellularLocation>
</comment>